<evidence type="ECO:0000313" key="1">
    <source>
        <dbReference type="EMBL" id="RVU89477.1"/>
    </source>
</evidence>
<dbReference type="Gene3D" id="2.180.10.10">
    <property type="entry name" value="RHS repeat-associated core"/>
    <property type="match status" value="1"/>
</dbReference>
<comment type="caution">
    <text evidence="1">The sequence shown here is derived from an EMBL/GenBank/DDBJ whole genome shotgun (WGS) entry which is preliminary data.</text>
</comment>
<accession>A0AA94F4W0</accession>
<proteinExistence type="predicted"/>
<reference evidence="1" key="1">
    <citation type="submission" date="2018-12" db="EMBL/GenBank/DDBJ databases">
        <title>Draft genome sequence of Flaovobacterium columnare BGFS27 isolated from channel catfish in Alabama.</title>
        <authorList>
            <person name="Cai W."/>
            <person name="Arias C."/>
        </authorList>
    </citation>
    <scope>NUCLEOTIDE SEQUENCE [LARGE SCALE GENOMIC DNA]</scope>
    <source>
        <strain evidence="1">BGFS27</strain>
    </source>
</reference>
<protein>
    <recommendedName>
        <fullName evidence="2">RHS repeat-associated core domain-containing protein</fullName>
    </recommendedName>
</protein>
<evidence type="ECO:0008006" key="2">
    <source>
        <dbReference type="Google" id="ProtNLM"/>
    </source>
</evidence>
<dbReference type="AlphaFoldDB" id="A0AA94F4W0"/>
<organism evidence="1">
    <name type="scientific">Flavobacterium columnare</name>
    <dbReference type="NCBI Taxonomy" id="996"/>
    <lineage>
        <taxon>Bacteria</taxon>
        <taxon>Pseudomonadati</taxon>
        <taxon>Bacteroidota</taxon>
        <taxon>Flavobacteriia</taxon>
        <taxon>Flavobacteriales</taxon>
        <taxon>Flavobacteriaceae</taxon>
        <taxon>Flavobacterium</taxon>
    </lineage>
</organism>
<dbReference type="RefSeq" id="WP_127821640.1">
    <property type="nucleotide sequence ID" value="NZ_RWGX02000005.1"/>
</dbReference>
<dbReference type="EMBL" id="RWGX01000002">
    <property type="protein sequence ID" value="RVU89477.1"/>
    <property type="molecule type" value="Genomic_DNA"/>
</dbReference>
<sequence>MSIDPLAEKYPNISPYVYCFNNPIRFTDLDGREGQDWIKKGNNIFFDPTIKNQTDAVAAYGDDAKHIGEGSKTYSTTNGIDNGNYSYTYHNNGTVTDKNNIQVDFSNGNLTTEGGTTIVNPENKSGTFSGFSIGGAVGGGISLEIGFVNDPTGSRAFYFSFGGNTGFGGGIGFKGGVITPTGNNPFSVTDFAGKGNSWSSSVGPVSWEQGGTQGNGFSDYGSYIKGIQERPYIYNAGSQTGHYPGISTPTKIGIGGMISETKTWVFKLD</sequence>
<gene>
    <name evidence="1" type="ORF">EJB19_01140</name>
</gene>
<name>A0AA94F4W0_9FLAO</name>